<keyword evidence="11" id="KW-1185">Reference proteome</keyword>
<dbReference type="PROSITE" id="PS00095">
    <property type="entry name" value="C5_MTASE_2"/>
    <property type="match status" value="1"/>
</dbReference>
<comment type="similarity">
    <text evidence="6 7">Belongs to the class I-like SAM-binding methyltransferase superfamily. C5-methyltransferase family.</text>
</comment>
<feature type="active site" evidence="6">
    <location>
        <position position="146"/>
    </location>
</feature>
<dbReference type="InterPro" id="IPR031303">
    <property type="entry name" value="C5_meth_CS"/>
</dbReference>
<evidence type="ECO:0000313" key="11">
    <source>
        <dbReference type="Proteomes" id="UP001143545"/>
    </source>
</evidence>
<comment type="catalytic activity">
    <reaction evidence="5 8">
        <text>a 2'-deoxycytidine in DNA + S-adenosyl-L-methionine = a 5-methyl-2'-deoxycytidine in DNA + S-adenosyl-L-homocysteine + H(+)</text>
        <dbReference type="Rhea" id="RHEA:13681"/>
        <dbReference type="Rhea" id="RHEA-COMP:11369"/>
        <dbReference type="Rhea" id="RHEA-COMP:11370"/>
        <dbReference type="ChEBI" id="CHEBI:15378"/>
        <dbReference type="ChEBI" id="CHEBI:57856"/>
        <dbReference type="ChEBI" id="CHEBI:59789"/>
        <dbReference type="ChEBI" id="CHEBI:85452"/>
        <dbReference type="ChEBI" id="CHEBI:85454"/>
        <dbReference type="EC" id="2.1.1.37"/>
    </reaction>
</comment>
<dbReference type="NCBIfam" id="TIGR00675">
    <property type="entry name" value="dcm"/>
    <property type="match status" value="1"/>
</dbReference>
<dbReference type="PROSITE" id="PS51679">
    <property type="entry name" value="SAM_MT_C5"/>
    <property type="match status" value="1"/>
</dbReference>
<dbReference type="InterPro" id="IPR009061">
    <property type="entry name" value="DNA-bd_dom_put_sf"/>
</dbReference>
<evidence type="ECO:0000256" key="7">
    <source>
        <dbReference type="RuleBase" id="RU000416"/>
    </source>
</evidence>
<dbReference type="GO" id="GO:0009307">
    <property type="term" value="P:DNA restriction-modification system"/>
    <property type="evidence" value="ECO:0007669"/>
    <property type="project" value="UniProtKB-KW"/>
</dbReference>
<dbReference type="PANTHER" id="PTHR10629:SF52">
    <property type="entry name" value="DNA (CYTOSINE-5)-METHYLTRANSFERASE 1"/>
    <property type="match status" value="1"/>
</dbReference>
<evidence type="ECO:0000256" key="4">
    <source>
        <dbReference type="ARBA" id="ARBA00022747"/>
    </source>
</evidence>
<evidence type="ECO:0000256" key="1">
    <source>
        <dbReference type="ARBA" id="ARBA00022603"/>
    </source>
</evidence>
<evidence type="ECO:0000256" key="5">
    <source>
        <dbReference type="ARBA" id="ARBA00047422"/>
    </source>
</evidence>
<name>A0A9W6B4B6_9FLAO</name>
<dbReference type="InterPro" id="IPR018117">
    <property type="entry name" value="C5_DNA_meth_AS"/>
</dbReference>
<evidence type="ECO:0000313" key="10">
    <source>
        <dbReference type="EMBL" id="GLB51587.1"/>
    </source>
</evidence>
<dbReference type="InterPro" id="IPR001525">
    <property type="entry name" value="C5_MeTfrase"/>
</dbReference>
<keyword evidence="4" id="KW-0680">Restriction system</keyword>
<dbReference type="AlphaFoldDB" id="A0A9W6B4B6"/>
<dbReference type="GO" id="GO:0003677">
    <property type="term" value="F:DNA binding"/>
    <property type="evidence" value="ECO:0007669"/>
    <property type="project" value="InterPro"/>
</dbReference>
<accession>A0A9W6B4B6</accession>
<keyword evidence="1 6" id="KW-0489">Methyltransferase</keyword>
<sequence length="412" mass="46722">MSNYLSLSETAELIGKSKETLRRWDKEGILNAVREPVSNYRVYKKSDVQNFLGILFDETYEDEVSNFVEPQNEYAVLELFAGAGGLAIGLEKAGLKCVALNEIDKWACTTLRKNRPNWNVMEGDIKEFDFTQYENKVDVVTGGFPCQAFSYAGKKLGLNDARGTLFYEFARVVQEVKPALCIGENVRGLLSHDKGNTLKGMISILDEIGYNVVSVEVLKAINYRVPQKRERLILVGIRKDIDIDFKYPTPHKKVYNLSDALKKGELYDSDVPESKGAKYPEYKKKVLDMVPPKGYWRDLPIDIQKEYMGGSFYLGGGKTGMARRIGWDEPSLTLTCSPAQKQTERCHPEETRPFTVREYARIQTFPDNWEFAGSIAQQYKQIGNAVPVNLGQEVGFSIIKFLNSYYNLSKPK</sequence>
<dbReference type="RefSeq" id="WP_373876989.1">
    <property type="nucleotide sequence ID" value="NZ_BRVP01000003.1"/>
</dbReference>
<organism evidence="10 11">
    <name type="scientific">Neptunitalea chrysea</name>
    <dbReference type="NCBI Taxonomy" id="1647581"/>
    <lineage>
        <taxon>Bacteria</taxon>
        <taxon>Pseudomonadati</taxon>
        <taxon>Bacteroidota</taxon>
        <taxon>Flavobacteriia</taxon>
        <taxon>Flavobacteriales</taxon>
        <taxon>Flavobacteriaceae</taxon>
        <taxon>Neptunitalea</taxon>
    </lineage>
</organism>
<dbReference type="GO" id="GO:0044027">
    <property type="term" value="P:negative regulation of gene expression via chromosomal CpG island methylation"/>
    <property type="evidence" value="ECO:0007669"/>
    <property type="project" value="TreeGrafter"/>
</dbReference>
<dbReference type="Gene3D" id="3.40.50.150">
    <property type="entry name" value="Vaccinia Virus protein VP39"/>
    <property type="match status" value="1"/>
</dbReference>
<evidence type="ECO:0000259" key="9">
    <source>
        <dbReference type="PROSITE" id="PS50937"/>
    </source>
</evidence>
<dbReference type="Gene3D" id="1.10.1660.10">
    <property type="match status" value="1"/>
</dbReference>
<dbReference type="PANTHER" id="PTHR10629">
    <property type="entry name" value="CYTOSINE-SPECIFIC METHYLTRANSFERASE"/>
    <property type="match status" value="1"/>
</dbReference>
<dbReference type="GO" id="GO:0003886">
    <property type="term" value="F:DNA (cytosine-5-)-methyltransferase activity"/>
    <property type="evidence" value="ECO:0007669"/>
    <property type="project" value="UniProtKB-EC"/>
</dbReference>
<dbReference type="InterPro" id="IPR029063">
    <property type="entry name" value="SAM-dependent_MTases_sf"/>
</dbReference>
<evidence type="ECO:0000256" key="8">
    <source>
        <dbReference type="RuleBase" id="RU000417"/>
    </source>
</evidence>
<evidence type="ECO:0000256" key="2">
    <source>
        <dbReference type="ARBA" id="ARBA00022679"/>
    </source>
</evidence>
<keyword evidence="2 6" id="KW-0808">Transferase</keyword>
<reference evidence="10" key="1">
    <citation type="submission" date="2022-07" db="EMBL/GenBank/DDBJ databases">
        <title>Taxonomy of Novel Oxalotrophic and Methylotrophic Bacteria.</title>
        <authorList>
            <person name="Sahin N."/>
            <person name="Tani A."/>
        </authorList>
    </citation>
    <scope>NUCLEOTIDE SEQUENCE</scope>
    <source>
        <strain evidence="10">AM327</strain>
    </source>
</reference>
<dbReference type="InterPro" id="IPR000551">
    <property type="entry name" value="MerR-type_HTH_dom"/>
</dbReference>
<dbReference type="EC" id="2.1.1.37" evidence="8"/>
<dbReference type="GO" id="GO:0032259">
    <property type="term" value="P:methylation"/>
    <property type="evidence" value="ECO:0007669"/>
    <property type="project" value="UniProtKB-KW"/>
</dbReference>
<feature type="domain" description="HTH merR-type" evidence="9">
    <location>
        <begin position="4"/>
        <end position="56"/>
    </location>
</feature>
<evidence type="ECO:0000256" key="3">
    <source>
        <dbReference type="ARBA" id="ARBA00022691"/>
    </source>
</evidence>
<evidence type="ECO:0000256" key="6">
    <source>
        <dbReference type="PROSITE-ProRule" id="PRU01016"/>
    </source>
</evidence>
<dbReference type="SUPFAM" id="SSF46955">
    <property type="entry name" value="Putative DNA-binding domain"/>
    <property type="match status" value="1"/>
</dbReference>
<dbReference type="SUPFAM" id="SSF53335">
    <property type="entry name" value="S-adenosyl-L-methionine-dependent methyltransferases"/>
    <property type="match status" value="1"/>
</dbReference>
<dbReference type="EMBL" id="BRVP01000003">
    <property type="protein sequence ID" value="GLB51587.1"/>
    <property type="molecule type" value="Genomic_DNA"/>
</dbReference>
<protein>
    <recommendedName>
        <fullName evidence="8">Cytosine-specific methyltransferase</fullName>
        <ecNumber evidence="8">2.1.1.37</ecNumber>
    </recommendedName>
</protein>
<dbReference type="PROSITE" id="PS00094">
    <property type="entry name" value="C5_MTASE_1"/>
    <property type="match status" value="1"/>
</dbReference>
<dbReference type="Gene3D" id="3.90.120.10">
    <property type="entry name" value="DNA Methylase, subunit A, domain 2"/>
    <property type="match status" value="1"/>
</dbReference>
<dbReference type="PROSITE" id="PS50937">
    <property type="entry name" value="HTH_MERR_2"/>
    <property type="match status" value="1"/>
</dbReference>
<dbReference type="Pfam" id="PF00145">
    <property type="entry name" value="DNA_methylase"/>
    <property type="match status" value="1"/>
</dbReference>
<dbReference type="GO" id="GO:0006355">
    <property type="term" value="P:regulation of DNA-templated transcription"/>
    <property type="evidence" value="ECO:0007669"/>
    <property type="project" value="InterPro"/>
</dbReference>
<proteinExistence type="inferred from homology"/>
<dbReference type="Pfam" id="PF13411">
    <property type="entry name" value="MerR_1"/>
    <property type="match status" value="1"/>
</dbReference>
<dbReference type="CDD" id="cd04762">
    <property type="entry name" value="HTH_MerR-trunc"/>
    <property type="match status" value="1"/>
</dbReference>
<comment type="caution">
    <text evidence="10">The sequence shown here is derived from an EMBL/GenBank/DDBJ whole genome shotgun (WGS) entry which is preliminary data.</text>
</comment>
<keyword evidence="3 6" id="KW-0949">S-adenosyl-L-methionine</keyword>
<dbReference type="CDD" id="cd00315">
    <property type="entry name" value="Cyt_C5_DNA_methylase"/>
    <property type="match status" value="1"/>
</dbReference>
<dbReference type="PRINTS" id="PR00105">
    <property type="entry name" value="C5METTRFRASE"/>
</dbReference>
<gene>
    <name evidence="10" type="ORF">NBRC110019_06260</name>
</gene>
<dbReference type="Proteomes" id="UP001143545">
    <property type="component" value="Unassembled WGS sequence"/>
</dbReference>
<dbReference type="InterPro" id="IPR050390">
    <property type="entry name" value="C5-Methyltransferase"/>
</dbReference>